<comment type="subcellular location">
    <subcellularLocation>
        <location evidence="1 6">Nucleus</location>
    </subcellularLocation>
</comment>
<dbReference type="GO" id="GO:0010468">
    <property type="term" value="P:regulation of gene expression"/>
    <property type="evidence" value="ECO:0007669"/>
    <property type="project" value="TreeGrafter"/>
</dbReference>
<dbReference type="GO" id="GO:0000178">
    <property type="term" value="C:exosome (RNase complex)"/>
    <property type="evidence" value="ECO:0007669"/>
    <property type="project" value="TreeGrafter"/>
</dbReference>
<keyword evidence="3 6" id="KW-0698">rRNA processing</keyword>
<comment type="caution">
    <text evidence="8">The sequence shown here is derived from an EMBL/GenBank/DDBJ whole genome shotgun (WGS) entry which is preliminary data.</text>
</comment>
<reference evidence="8" key="1">
    <citation type="submission" date="2020-11" db="EMBL/GenBank/DDBJ databases">
        <authorList>
            <consortium name="DOE Joint Genome Institute"/>
            <person name="Ahrendt S."/>
            <person name="Riley R."/>
            <person name="Andreopoulos W."/>
            <person name="Labutti K."/>
            <person name="Pangilinan J."/>
            <person name="Ruiz-Duenas F.J."/>
            <person name="Barrasa J.M."/>
            <person name="Sanchez-Garcia M."/>
            <person name="Camarero S."/>
            <person name="Miyauchi S."/>
            <person name="Serrano A."/>
            <person name="Linde D."/>
            <person name="Babiker R."/>
            <person name="Drula E."/>
            <person name="Ayuso-Fernandez I."/>
            <person name="Pacheco R."/>
            <person name="Padilla G."/>
            <person name="Ferreira P."/>
            <person name="Barriuso J."/>
            <person name="Kellner H."/>
            <person name="Castanera R."/>
            <person name="Alfaro M."/>
            <person name="Ramirez L."/>
            <person name="Pisabarro A.G."/>
            <person name="Kuo A."/>
            <person name="Tritt A."/>
            <person name="Lipzen A."/>
            <person name="He G."/>
            <person name="Yan M."/>
            <person name="Ng V."/>
            <person name="Cullen D."/>
            <person name="Martin F."/>
            <person name="Rosso M.-N."/>
            <person name="Henrissat B."/>
            <person name="Hibbett D."/>
            <person name="Martinez A.T."/>
            <person name="Grigoriev I.V."/>
        </authorList>
    </citation>
    <scope>NUCLEOTIDE SEQUENCE</scope>
    <source>
        <strain evidence="8">MF-IS2</strain>
    </source>
</reference>
<dbReference type="GO" id="GO:0003723">
    <property type="term" value="F:RNA binding"/>
    <property type="evidence" value="ECO:0007669"/>
    <property type="project" value="UniProtKB-UniRule"/>
</dbReference>
<feature type="compositionally biased region" description="Polar residues" evidence="7">
    <location>
        <begin position="132"/>
        <end position="141"/>
    </location>
</feature>
<evidence type="ECO:0000256" key="5">
    <source>
        <dbReference type="ARBA" id="ARBA00023242"/>
    </source>
</evidence>
<dbReference type="AlphaFoldDB" id="A0A9P6C4L1"/>
<dbReference type="Pfam" id="PF04000">
    <property type="entry name" value="Sas10_Utp3"/>
    <property type="match status" value="1"/>
</dbReference>
<proteinExistence type="inferred from homology"/>
<keyword evidence="4 6" id="KW-0694">RNA-binding</keyword>
<feature type="region of interest" description="Disordered" evidence="7">
    <location>
        <begin position="121"/>
        <end position="141"/>
    </location>
</feature>
<dbReference type="GO" id="GO:0000460">
    <property type="term" value="P:maturation of 5.8S rRNA"/>
    <property type="evidence" value="ECO:0007669"/>
    <property type="project" value="TreeGrafter"/>
</dbReference>
<feature type="compositionally biased region" description="Polar residues" evidence="7">
    <location>
        <begin position="185"/>
        <end position="200"/>
    </location>
</feature>
<protein>
    <recommendedName>
        <fullName evidence="6">Exosome complex protein</fullName>
    </recommendedName>
</protein>
<accession>A0A9P6C4L1</accession>
<dbReference type="GO" id="GO:0003677">
    <property type="term" value="F:DNA binding"/>
    <property type="evidence" value="ECO:0007669"/>
    <property type="project" value="TreeGrafter"/>
</dbReference>
<feature type="region of interest" description="Disordered" evidence="7">
    <location>
        <begin position="172"/>
        <end position="272"/>
    </location>
</feature>
<dbReference type="PANTHER" id="PTHR15341">
    <property type="entry name" value="SUN-COR STEROID HORMONE RECEPTOR CO-REPRESSOR"/>
    <property type="match status" value="1"/>
</dbReference>
<dbReference type="OrthoDB" id="1421013at2759"/>
<evidence type="ECO:0000313" key="9">
    <source>
        <dbReference type="Proteomes" id="UP000807342"/>
    </source>
</evidence>
<comment type="similarity">
    <text evidence="2 6">Belongs to the C1D family.</text>
</comment>
<evidence type="ECO:0000256" key="2">
    <source>
        <dbReference type="ARBA" id="ARBA00009154"/>
    </source>
</evidence>
<dbReference type="InterPro" id="IPR007146">
    <property type="entry name" value="Sas10/Utp3/C1D"/>
</dbReference>
<organism evidence="8 9">
    <name type="scientific">Macrolepiota fuliginosa MF-IS2</name>
    <dbReference type="NCBI Taxonomy" id="1400762"/>
    <lineage>
        <taxon>Eukaryota</taxon>
        <taxon>Fungi</taxon>
        <taxon>Dikarya</taxon>
        <taxon>Basidiomycota</taxon>
        <taxon>Agaricomycotina</taxon>
        <taxon>Agaricomycetes</taxon>
        <taxon>Agaricomycetidae</taxon>
        <taxon>Agaricales</taxon>
        <taxon>Agaricineae</taxon>
        <taxon>Agaricaceae</taxon>
        <taxon>Macrolepiota</taxon>
    </lineage>
</organism>
<evidence type="ECO:0000256" key="3">
    <source>
        <dbReference type="ARBA" id="ARBA00022552"/>
    </source>
</evidence>
<sequence length="272" mass="30046">MANETNKVKAKLVSLNASLGELETLLEPLLAQSLPETIIGLEPMQQAKLQTVLPYIVYDLIFIYLKTKGVAPGTHPVVPELDRVRQYFEKISNAENPPTRRIEMDKEAAGRFIKHAISQAVTKSGPEPAPTQPSISVPTKVTTKMIARAQYEHTLEKERQGQDEVEDELKVYGESDSDSSNGSGAPTTSDSKQKINQPVSSKRRRQPMDPFAGYGDKDPVTAESSSKRLRRNSQNAEPKETHDAQPLGDSTVTTVSANRKPKKKKKAKKAQE</sequence>
<keyword evidence="9" id="KW-1185">Reference proteome</keyword>
<evidence type="ECO:0000313" key="8">
    <source>
        <dbReference type="EMBL" id="KAF9451402.1"/>
    </source>
</evidence>
<dbReference type="PANTHER" id="PTHR15341:SF3">
    <property type="entry name" value="NUCLEAR NUCLEIC ACID-BINDING PROTEIN C1D"/>
    <property type="match status" value="1"/>
</dbReference>
<evidence type="ECO:0000256" key="6">
    <source>
        <dbReference type="RuleBase" id="RU368003"/>
    </source>
</evidence>
<evidence type="ECO:0000256" key="4">
    <source>
        <dbReference type="ARBA" id="ARBA00022884"/>
    </source>
</evidence>
<gene>
    <name evidence="8" type="ORF">P691DRAFT_699452</name>
</gene>
<dbReference type="GO" id="GO:0005730">
    <property type="term" value="C:nucleolus"/>
    <property type="evidence" value="ECO:0007669"/>
    <property type="project" value="TreeGrafter"/>
</dbReference>
<comment type="function">
    <text evidence="6">Required for exosome-dependent processing of pre-rRNA and small nucleolar RNA (snRNA) precursors. Involved in processing of 35S pre-rRNA at the A0, A1 and A2 sites.</text>
</comment>
<feature type="compositionally biased region" description="Polar residues" evidence="7">
    <location>
        <begin position="248"/>
        <end position="257"/>
    </location>
</feature>
<name>A0A9P6C4L1_9AGAR</name>
<dbReference type="Proteomes" id="UP000807342">
    <property type="component" value="Unassembled WGS sequence"/>
</dbReference>
<dbReference type="InterPro" id="IPR011082">
    <property type="entry name" value="Exosome-assoc_fac/DNA_repair"/>
</dbReference>
<evidence type="ECO:0000256" key="1">
    <source>
        <dbReference type="ARBA" id="ARBA00004123"/>
    </source>
</evidence>
<keyword evidence="5 6" id="KW-0539">Nucleus</keyword>
<evidence type="ECO:0000256" key="7">
    <source>
        <dbReference type="SAM" id="MobiDB-lite"/>
    </source>
</evidence>
<dbReference type="EMBL" id="MU151086">
    <property type="protein sequence ID" value="KAF9451402.1"/>
    <property type="molecule type" value="Genomic_DNA"/>
</dbReference>
<feature type="compositionally biased region" description="Basic residues" evidence="7">
    <location>
        <begin position="259"/>
        <end position="272"/>
    </location>
</feature>